<dbReference type="OrthoDB" id="6901741at2"/>
<evidence type="ECO:0000256" key="1">
    <source>
        <dbReference type="SAM" id="MobiDB-lite"/>
    </source>
</evidence>
<gene>
    <name evidence="2" type="ORF">PSAN_06130</name>
    <name evidence="3" type="ORF">SAMN04490179_5978</name>
</gene>
<sequence length="118" mass="12699">MLITHADFATNAKINTGSDTPVESHRSSDLNFFQAEMSKTDQPDKRSPRAVASTDSVWGASESTATSTRLSKGFRDASKNKRMSELPQLLAESHVNVISQVKVVGAIAKACDKISTMG</sequence>
<reference evidence="3 4" key="2">
    <citation type="submission" date="2016-10" db="EMBL/GenBank/DDBJ databases">
        <authorList>
            <person name="de Groot N.N."/>
        </authorList>
    </citation>
    <scope>NUCLEOTIDE SEQUENCE [LARGE SCALE GENOMIC DNA]</scope>
    <source>
        <strain evidence="3 4">BS2772</strain>
    </source>
</reference>
<keyword evidence="5" id="KW-1185">Reference proteome</keyword>
<feature type="compositionally biased region" description="Basic and acidic residues" evidence="1">
    <location>
        <begin position="38"/>
        <end position="47"/>
    </location>
</feature>
<dbReference type="EMBL" id="LT629704">
    <property type="protein sequence ID" value="SDN80848.1"/>
    <property type="molecule type" value="Genomic_DNA"/>
</dbReference>
<feature type="region of interest" description="Disordered" evidence="1">
    <location>
        <begin position="1"/>
        <end position="78"/>
    </location>
</feature>
<dbReference type="Proteomes" id="UP000748067">
    <property type="component" value="Unassembled WGS sequence"/>
</dbReference>
<dbReference type="Proteomes" id="UP000182470">
    <property type="component" value="Chromosome I"/>
</dbReference>
<protein>
    <submittedName>
        <fullName evidence="3">Uncharacterized protein</fullName>
    </submittedName>
</protein>
<evidence type="ECO:0000313" key="2">
    <source>
        <dbReference type="EMBL" id="KAF2408226.1"/>
    </source>
</evidence>
<evidence type="ECO:0000313" key="5">
    <source>
        <dbReference type="Proteomes" id="UP000748067"/>
    </source>
</evidence>
<feature type="compositionally biased region" description="Polar residues" evidence="1">
    <location>
        <begin position="53"/>
        <end position="70"/>
    </location>
</feature>
<feature type="compositionally biased region" description="Polar residues" evidence="1">
    <location>
        <begin position="12"/>
        <end position="21"/>
    </location>
</feature>
<organism evidence="3 4">
    <name type="scientific">Pseudomonas antarctica</name>
    <dbReference type="NCBI Taxonomy" id="219572"/>
    <lineage>
        <taxon>Bacteria</taxon>
        <taxon>Pseudomonadati</taxon>
        <taxon>Pseudomonadota</taxon>
        <taxon>Gammaproteobacteria</taxon>
        <taxon>Pseudomonadales</taxon>
        <taxon>Pseudomonadaceae</taxon>
        <taxon>Pseudomonas</taxon>
    </lineage>
</organism>
<dbReference type="EMBL" id="JXDI01000001">
    <property type="protein sequence ID" value="KAF2408226.1"/>
    <property type="molecule type" value="Genomic_DNA"/>
</dbReference>
<dbReference type="AlphaFoldDB" id="A0A1H0EEV3"/>
<evidence type="ECO:0000313" key="4">
    <source>
        <dbReference type="Proteomes" id="UP000182470"/>
    </source>
</evidence>
<evidence type="ECO:0000313" key="3">
    <source>
        <dbReference type="EMBL" id="SDN80848.1"/>
    </source>
</evidence>
<dbReference type="RefSeq" id="WP_083360260.1">
    <property type="nucleotide sequence ID" value="NZ_JXDI01000001.1"/>
</dbReference>
<accession>A0A1H0EEV3</accession>
<name>A0A1H0EEV3_9PSED</name>
<proteinExistence type="predicted"/>
<reference evidence="2 5" key="1">
    <citation type="submission" date="2015-01" db="EMBL/GenBank/DDBJ databases">
        <title>Genome Sequence of Pseudomonas antarctica CMS 35.</title>
        <authorList>
            <person name="Voget S."/>
            <person name="Chow J."/>
            <person name="Daniel R."/>
            <person name="Streit W."/>
        </authorList>
    </citation>
    <scope>NUCLEOTIDE SEQUENCE [LARGE SCALE GENOMIC DNA]</scope>
    <source>
        <strain evidence="2 5">CMS 35</strain>
    </source>
</reference>